<evidence type="ECO:0000313" key="1">
    <source>
        <dbReference type="Proteomes" id="UP000887576"/>
    </source>
</evidence>
<proteinExistence type="predicted"/>
<evidence type="ECO:0000313" key="2">
    <source>
        <dbReference type="WBParaSite" id="JU765_v2.g927.t1"/>
    </source>
</evidence>
<name>A0AC34RR36_9BILA</name>
<accession>A0AC34RR36</accession>
<reference evidence="2" key="1">
    <citation type="submission" date="2022-11" db="UniProtKB">
        <authorList>
            <consortium name="WormBaseParasite"/>
        </authorList>
    </citation>
    <scope>IDENTIFICATION</scope>
</reference>
<organism evidence="1 2">
    <name type="scientific">Panagrolaimus sp. JU765</name>
    <dbReference type="NCBI Taxonomy" id="591449"/>
    <lineage>
        <taxon>Eukaryota</taxon>
        <taxon>Metazoa</taxon>
        <taxon>Ecdysozoa</taxon>
        <taxon>Nematoda</taxon>
        <taxon>Chromadorea</taxon>
        <taxon>Rhabditida</taxon>
        <taxon>Tylenchina</taxon>
        <taxon>Panagrolaimomorpha</taxon>
        <taxon>Panagrolaimoidea</taxon>
        <taxon>Panagrolaimidae</taxon>
        <taxon>Panagrolaimus</taxon>
    </lineage>
</organism>
<dbReference type="Proteomes" id="UP000887576">
    <property type="component" value="Unplaced"/>
</dbReference>
<protein>
    <submittedName>
        <fullName evidence="2">Inositol oxygenase</fullName>
    </submittedName>
</protein>
<dbReference type="WBParaSite" id="JU765_v2.g927.t1">
    <property type="protein sequence ID" value="JU765_v2.g927.t1"/>
    <property type="gene ID" value="JU765_v2.g927"/>
</dbReference>
<sequence length="688" mass="80354">MPPHSASHYIKEADISPEDYAKIDELREALGPELLQLAPYFDDKFSLLRWLYGWDFKISEIVPRFKQAAITIKALNIVEQEVDNEDDFNRIIRNVTPCAEYFPGGMMGFDREGNAVCIQVICKAHPKTLVKCDRVSELFKMVMHECALTHFMIRRQEEKRNRKLGLRLIMDMEGFNMDVLYRPTLKIYLNLIRMMQDCFPDFMKAIYVINAPMMMSTVYNLVKPALAKQTQEKISFLGKDWKTVLCDEMGAENIYERWGGTKVPSNGTETGLLRMGGVAPEELRYHHSKNPHHVHDEKLVKINVAARNKKEVKIKVEKSGAKLHWFFVANNDIDFYIVKNGSEVWPKFRLTTEFVPEFGYVHCPSEGEYALIFDNTYGTIFGKEVKFHARLRVTVGFIFILNLCVFFKIASFQMVQLNEDQPIAQFRQYEENPTNDLQRRVKNFYYNQHRLQTVDFVKSMHKKWFKFNHAELPLLDCVDLLSKLVDESDPDVEKDANVVHAYQTAERMREAYPDRPWLHLTGLIHDLGKVMSVWGEEQWAVVGDTYPVGCKPADSIVFGLKSFQGNPDLNHPVYSTELGIYKEHCGLENLLMTWSHDEYIYQVLKNHPTCTIPEEALYAVRFHSFYPYHSSMEYLHFQNDRDREMLKNIYELNNCDLYSKSDDKPDIKALRPYYQSLVDMYVPGVVKW</sequence>